<keyword evidence="1" id="KW-1133">Transmembrane helix</keyword>
<dbReference type="Proteomes" id="UP000009326">
    <property type="component" value="Unassembled WGS sequence"/>
</dbReference>
<feature type="transmembrane region" description="Helical" evidence="1">
    <location>
        <begin position="46"/>
        <end position="64"/>
    </location>
</feature>
<evidence type="ECO:0000313" key="5">
    <source>
        <dbReference type="Proteomes" id="UP000051521"/>
    </source>
</evidence>
<feature type="transmembrane region" description="Helical" evidence="1">
    <location>
        <begin position="9"/>
        <end position="26"/>
    </location>
</feature>
<feature type="transmembrane region" description="Helical" evidence="1">
    <location>
        <begin position="71"/>
        <end position="96"/>
    </location>
</feature>
<accession>I7KNW9</accession>
<keyword evidence="1" id="KW-0472">Membrane</keyword>
<gene>
    <name evidence="2" type="ORF">BN52_01245</name>
    <name evidence="3" type="ORF">FC38_GL000429</name>
</gene>
<reference evidence="2 4" key="1">
    <citation type="submission" date="2012-06" db="EMBL/GenBank/DDBJ databases">
        <title>Draft genome sequence of Lactobacillus gigeriorum CRBIP 24.85T, isolated from chicken crop.</title>
        <authorList>
            <person name="Cousin S."/>
            <person name="Ma L."/>
            <person name="Creno S."/>
            <person name="Clermont D."/>
            <person name="Loux V."/>
            <person name="Bizet C."/>
            <person name="Bouchier C."/>
        </authorList>
    </citation>
    <scope>NUCLEOTIDE SEQUENCE [LARGE SCALE GENOMIC DNA]</scope>
    <source>
        <strain evidence="4">CRBIP 24.85T</strain>
        <strain evidence="2">Type strain: CRBIP 24.85</strain>
    </source>
</reference>
<protein>
    <submittedName>
        <fullName evidence="2">Uncharacterized protein</fullName>
    </submittedName>
</protein>
<dbReference type="RefSeq" id="WP_008473053.1">
    <property type="nucleotide sequence ID" value="NZ_AYZO01000014.1"/>
</dbReference>
<dbReference type="PATRIC" id="fig|1423751.3.peg.451"/>
<dbReference type="Proteomes" id="UP000051521">
    <property type="component" value="Unassembled WGS sequence"/>
</dbReference>
<dbReference type="EMBL" id="CAKC01000044">
    <property type="protein sequence ID" value="CCI86959.1"/>
    <property type="molecule type" value="Genomic_DNA"/>
</dbReference>
<evidence type="ECO:0000256" key="1">
    <source>
        <dbReference type="SAM" id="Phobius"/>
    </source>
</evidence>
<proteinExistence type="predicted"/>
<keyword evidence="1" id="KW-0812">Transmembrane</keyword>
<reference evidence="3 5" key="2">
    <citation type="journal article" date="2015" name="Genome Announc.">
        <title>Expanding the biotechnology potential of lactobacilli through comparative genomics of 213 strains and associated genera.</title>
        <authorList>
            <person name="Sun Z."/>
            <person name="Harris H.M."/>
            <person name="McCann A."/>
            <person name="Guo C."/>
            <person name="Argimon S."/>
            <person name="Zhang W."/>
            <person name="Yang X."/>
            <person name="Jeffery I.B."/>
            <person name="Cooney J.C."/>
            <person name="Kagawa T.F."/>
            <person name="Liu W."/>
            <person name="Song Y."/>
            <person name="Salvetti E."/>
            <person name="Wrobel A."/>
            <person name="Rasinkangas P."/>
            <person name="Parkhill J."/>
            <person name="Rea M.C."/>
            <person name="O'Sullivan O."/>
            <person name="Ritari J."/>
            <person name="Douillard F.P."/>
            <person name="Paul Ross R."/>
            <person name="Yang R."/>
            <person name="Briner A.E."/>
            <person name="Felis G.E."/>
            <person name="de Vos W.M."/>
            <person name="Barrangou R."/>
            <person name="Klaenhammer T.R."/>
            <person name="Caufield P.W."/>
            <person name="Cui Y."/>
            <person name="Zhang H."/>
            <person name="O'Toole P.W."/>
        </authorList>
    </citation>
    <scope>NUCLEOTIDE SEQUENCE [LARGE SCALE GENOMIC DNA]</scope>
    <source>
        <strain evidence="3 5">DSM 23908</strain>
    </source>
</reference>
<feature type="transmembrane region" description="Helical" evidence="1">
    <location>
        <begin position="102"/>
        <end position="120"/>
    </location>
</feature>
<sequence>MFRNLIKNSWYSIIGLGMVLIGSTLWGDEHHFFYPPQYAGIMNADWIDAIAVFLGIGLIVLAFVDSSNKALAGMILSCSAGFISLITLVEIFHMWFAGVFRFDVPIAYGLIFLLVIMNVAKNGKK</sequence>
<organism evidence="2 4">
    <name type="scientific">Lactobacillus gigeriorum DSM 23908 = CRBIP 24.85</name>
    <dbReference type="NCBI Taxonomy" id="1423751"/>
    <lineage>
        <taxon>Bacteria</taxon>
        <taxon>Bacillati</taxon>
        <taxon>Bacillota</taxon>
        <taxon>Bacilli</taxon>
        <taxon>Lactobacillales</taxon>
        <taxon>Lactobacillaceae</taxon>
        <taxon>Lactobacillus</taxon>
    </lineage>
</organism>
<name>I7KNW9_9LACO</name>
<dbReference type="EMBL" id="AYZO01000014">
    <property type="protein sequence ID" value="KRN12023.1"/>
    <property type="molecule type" value="Genomic_DNA"/>
</dbReference>
<dbReference type="OrthoDB" id="2329456at2"/>
<dbReference type="AlphaFoldDB" id="I7KNW9"/>
<keyword evidence="5" id="KW-1185">Reference proteome</keyword>
<evidence type="ECO:0000313" key="4">
    <source>
        <dbReference type="Proteomes" id="UP000009326"/>
    </source>
</evidence>
<evidence type="ECO:0000313" key="3">
    <source>
        <dbReference type="EMBL" id="KRN12023.1"/>
    </source>
</evidence>
<dbReference type="STRING" id="1423751.FC38_GL000429"/>
<evidence type="ECO:0000313" key="2">
    <source>
        <dbReference type="EMBL" id="CCI86959.1"/>
    </source>
</evidence>
<comment type="caution">
    <text evidence="2">The sequence shown here is derived from an EMBL/GenBank/DDBJ whole genome shotgun (WGS) entry which is preliminary data.</text>
</comment>